<protein>
    <submittedName>
        <fullName evidence="1">Uncharacterized protein</fullName>
    </submittedName>
</protein>
<dbReference type="STRING" id="555079.Toce_1292"/>
<gene>
    <name evidence="1" type="ordered locus">Toce_1292</name>
</gene>
<sequence length="151" mass="17653">MINTLNDTVREVFGREMCEKTKNAIRRLSLKDQKLVIERLLNSVADYAAFKKGFEEKKAMMEEIFFDGKDELDEIAEWLNFYVAQFEDESIGTLEEELQMIDYILSEYLIAPLHEEMLKHYVYMDLALLRAGLNFEQRKSVLEGLAQDGVI</sequence>
<dbReference type="EMBL" id="CP002131">
    <property type="protein sequence ID" value="ADL08047.1"/>
    <property type="molecule type" value="Genomic_DNA"/>
</dbReference>
<evidence type="ECO:0000313" key="1">
    <source>
        <dbReference type="EMBL" id="ADL08047.1"/>
    </source>
</evidence>
<evidence type="ECO:0000313" key="2">
    <source>
        <dbReference type="Proteomes" id="UP000000272"/>
    </source>
</evidence>
<keyword evidence="2" id="KW-1185">Reference proteome</keyword>
<organism evidence="1 2">
    <name type="scientific">Thermosediminibacter oceani (strain ATCC BAA-1034 / DSM 16646 / JW/IW-1228P)</name>
    <dbReference type="NCBI Taxonomy" id="555079"/>
    <lineage>
        <taxon>Bacteria</taxon>
        <taxon>Bacillati</taxon>
        <taxon>Bacillota</taxon>
        <taxon>Clostridia</taxon>
        <taxon>Thermosediminibacterales</taxon>
        <taxon>Thermosediminibacteraceae</taxon>
        <taxon>Thermosediminibacter</taxon>
    </lineage>
</organism>
<proteinExistence type="predicted"/>
<dbReference type="RefSeq" id="WP_013276083.1">
    <property type="nucleotide sequence ID" value="NC_014377.1"/>
</dbReference>
<reference evidence="1 2" key="1">
    <citation type="journal article" date="2010" name="Stand. Genomic Sci.">
        <title>Complete genome sequence of Thermosediminibacter oceani type strain (JW/IW-1228P).</title>
        <authorList>
            <person name="Pitluck S."/>
            <person name="Yasawong M."/>
            <person name="Munk C."/>
            <person name="Nolan M."/>
            <person name="Lapidus A."/>
            <person name="Lucas S."/>
            <person name="Glavina Del Rio T."/>
            <person name="Tice H."/>
            <person name="Cheng J.F."/>
            <person name="Bruce D."/>
            <person name="Detter C."/>
            <person name="Tapia R."/>
            <person name="Han C."/>
            <person name="Goodwin L."/>
            <person name="Liolios K."/>
            <person name="Ivanova N."/>
            <person name="Mavromatis K."/>
            <person name="Mikhailova N."/>
            <person name="Pati A."/>
            <person name="Chen A."/>
            <person name="Palaniappan K."/>
            <person name="Land M."/>
            <person name="Hauser L."/>
            <person name="Chang Y.J."/>
            <person name="Jeffries C.D."/>
            <person name="Rohde M."/>
            <person name="Spring S."/>
            <person name="Sikorski J."/>
            <person name="Goker M."/>
            <person name="Woyke T."/>
            <person name="Bristow J."/>
            <person name="Eisen J.A."/>
            <person name="Markowitz V."/>
            <person name="Hugenholtz P."/>
            <person name="Kyrpides N.C."/>
            <person name="Klenk H.P."/>
        </authorList>
    </citation>
    <scope>NUCLEOTIDE SEQUENCE [LARGE SCALE GENOMIC DNA]</scope>
    <source>
        <strain evidence="2">ATCC BAA-1034 / DSM 16646 / JW/IW-1228P</strain>
    </source>
</reference>
<dbReference type="KEGG" id="toc:Toce_1292"/>
<accession>D9S3S0</accession>
<name>D9S3S0_THEOJ</name>
<dbReference type="AlphaFoldDB" id="D9S3S0"/>
<dbReference type="HOGENOM" id="CLU_1730556_0_0_9"/>
<dbReference type="Proteomes" id="UP000000272">
    <property type="component" value="Chromosome"/>
</dbReference>